<reference evidence="2 3" key="1">
    <citation type="submission" date="2019-08" db="EMBL/GenBank/DDBJ databases">
        <title>In-depth cultivation of the pig gut microbiome towards novel bacterial diversity and tailored functional studies.</title>
        <authorList>
            <person name="Wylensek D."/>
            <person name="Hitch T.C.A."/>
            <person name="Clavel T."/>
        </authorList>
    </citation>
    <scope>NUCLEOTIDE SEQUENCE [LARGE SCALE GENOMIC DNA]</scope>
    <source>
        <strain evidence="2 3">WCA-383-APC-5B</strain>
    </source>
</reference>
<protein>
    <submittedName>
        <fullName evidence="2">Stage III sporulation protein AF</fullName>
    </submittedName>
</protein>
<accession>A0A7X2MVX5</accession>
<keyword evidence="1" id="KW-0472">Membrane</keyword>
<keyword evidence="3" id="KW-1185">Reference proteome</keyword>
<keyword evidence="1" id="KW-0812">Transmembrane</keyword>
<feature type="transmembrane region" description="Helical" evidence="1">
    <location>
        <begin position="34"/>
        <end position="55"/>
    </location>
</feature>
<feature type="transmembrane region" description="Helical" evidence="1">
    <location>
        <begin position="7"/>
        <end position="28"/>
    </location>
</feature>
<evidence type="ECO:0000313" key="2">
    <source>
        <dbReference type="EMBL" id="MSR90039.1"/>
    </source>
</evidence>
<evidence type="ECO:0000256" key="1">
    <source>
        <dbReference type="SAM" id="Phobius"/>
    </source>
</evidence>
<comment type="caution">
    <text evidence="2">The sequence shown here is derived from an EMBL/GenBank/DDBJ whole genome shotgun (WGS) entry which is preliminary data.</text>
</comment>
<name>A0A7X2MVX5_9CLOT</name>
<dbReference type="NCBIfam" id="TIGR02896">
    <property type="entry name" value="spore_III_AF"/>
    <property type="match status" value="1"/>
</dbReference>
<organism evidence="2 3">
    <name type="scientific">Inconstantimicrobium porci</name>
    <dbReference type="NCBI Taxonomy" id="2652291"/>
    <lineage>
        <taxon>Bacteria</taxon>
        <taxon>Bacillati</taxon>
        <taxon>Bacillota</taxon>
        <taxon>Clostridia</taxon>
        <taxon>Eubacteriales</taxon>
        <taxon>Clostridiaceae</taxon>
        <taxon>Inconstantimicrobium</taxon>
    </lineage>
</organism>
<keyword evidence="1" id="KW-1133">Transmembrane helix</keyword>
<sequence length="180" mass="20919">MLAALKEWVICISAIIIFITAVEMILPNNSLKKYAQFVFSIILTVAIVKPIVGFISKGSDDFTEQIKKYISADNTYKTVQKEVNKDDYTNKEISISVQRLLNQRFTNKDFKVDFTGSFNREKYTLTTKEVKVGIKDHAIKKIDKIDLQNDKKVDNYNDVRNYLKEILKTDDSRIKIYEME</sequence>
<dbReference type="Pfam" id="PF09581">
    <property type="entry name" value="Spore_III_AF"/>
    <property type="match status" value="1"/>
</dbReference>
<evidence type="ECO:0000313" key="3">
    <source>
        <dbReference type="Proteomes" id="UP000460287"/>
    </source>
</evidence>
<dbReference type="InterPro" id="IPR014245">
    <property type="entry name" value="Spore_III_AF"/>
</dbReference>
<gene>
    <name evidence="2" type="primary">spoIIIAF</name>
    <name evidence="2" type="ORF">FYJ33_01080</name>
</gene>
<dbReference type="AlphaFoldDB" id="A0A7X2MVX5"/>
<proteinExistence type="predicted"/>
<dbReference type="Proteomes" id="UP000460287">
    <property type="component" value="Unassembled WGS sequence"/>
</dbReference>
<dbReference type="EMBL" id="VULX01000001">
    <property type="protein sequence ID" value="MSR90039.1"/>
    <property type="molecule type" value="Genomic_DNA"/>
</dbReference>